<dbReference type="Proteomes" id="UP000236655">
    <property type="component" value="Chromosome"/>
</dbReference>
<dbReference type="OrthoDB" id="9809646at2"/>
<evidence type="ECO:0000256" key="9">
    <source>
        <dbReference type="SAM" id="MobiDB-lite"/>
    </source>
</evidence>
<feature type="compositionally biased region" description="Basic and acidic residues" evidence="9">
    <location>
        <begin position="9"/>
        <end position="22"/>
    </location>
</feature>
<dbReference type="SUPFAM" id="SSF160240">
    <property type="entry name" value="Cation efflux protein cytoplasmic domain-like"/>
    <property type="match status" value="1"/>
</dbReference>
<feature type="transmembrane region" description="Helical" evidence="10">
    <location>
        <begin position="135"/>
        <end position="154"/>
    </location>
</feature>
<proteinExistence type="inferred from homology"/>
<keyword evidence="5" id="KW-0864">Zinc transport</keyword>
<evidence type="ECO:0000256" key="1">
    <source>
        <dbReference type="ARBA" id="ARBA00004141"/>
    </source>
</evidence>
<dbReference type="GO" id="GO:0005385">
    <property type="term" value="F:zinc ion transmembrane transporter activity"/>
    <property type="evidence" value="ECO:0007669"/>
    <property type="project" value="TreeGrafter"/>
</dbReference>
<dbReference type="AlphaFoldDB" id="A0A2I7N6Z0"/>
<dbReference type="Gene3D" id="1.20.1510.10">
    <property type="entry name" value="Cation efflux protein transmembrane domain"/>
    <property type="match status" value="1"/>
</dbReference>
<dbReference type="EMBL" id="CP024847">
    <property type="protein sequence ID" value="AUR52237.1"/>
    <property type="molecule type" value="Genomic_DNA"/>
</dbReference>
<feature type="transmembrane region" description="Helical" evidence="10">
    <location>
        <begin position="166"/>
        <end position="189"/>
    </location>
</feature>
<feature type="compositionally biased region" description="Basic and acidic residues" evidence="9">
    <location>
        <begin position="45"/>
        <end position="56"/>
    </location>
</feature>
<sequence length="349" mass="38701">MTVKHSKFLSHDEAGHEAHSDATHNNIKHNHKDHSSHDHTHHHEHNHDHEGHSHNHAEMIRETSGKVLFWCLIATFTFSLVEGIGGYLINSIALQSDAVHMMTDAAGLMIAYFANVISKRPATVQLSFGYGKAEVVGALINCMFTTVLTIWLLFEVFNRFMQPVEVHGASLFIVAALGFLVNGVIVFVLSKNSHSLNTRAAMIHAMGDLLGSLVAIIAGAIIYFTNWSIVDPLLSLVVIVLLIVSNFSLMKKSVIILMAGVPEHLDYEAVGKDLQAIEGIIEVHDLHIWYMSANKAALAAHVVACKPESWPEILKSCQKMLLDKYQIDHVTLQYEFDDLKCKEVGCCPD</sequence>
<evidence type="ECO:0000256" key="3">
    <source>
        <dbReference type="ARBA" id="ARBA00022448"/>
    </source>
</evidence>
<feature type="region of interest" description="Disordered" evidence="9">
    <location>
        <begin position="1"/>
        <end position="56"/>
    </location>
</feature>
<feature type="domain" description="Cation efflux protein transmembrane" evidence="11">
    <location>
        <begin position="71"/>
        <end position="258"/>
    </location>
</feature>
<dbReference type="Pfam" id="PF01545">
    <property type="entry name" value="Cation_efflux"/>
    <property type="match status" value="1"/>
</dbReference>
<evidence type="ECO:0000259" key="11">
    <source>
        <dbReference type="Pfam" id="PF01545"/>
    </source>
</evidence>
<keyword evidence="4 10" id="KW-0812">Transmembrane</keyword>
<feature type="transmembrane region" description="Helical" evidence="10">
    <location>
        <begin position="67"/>
        <end position="92"/>
    </location>
</feature>
<evidence type="ECO:0000313" key="13">
    <source>
        <dbReference type="EMBL" id="AUR52237.1"/>
    </source>
</evidence>
<protein>
    <submittedName>
        <fullName evidence="13">Cation transporter</fullName>
    </submittedName>
</protein>
<dbReference type="PANTHER" id="PTHR11562:SF17">
    <property type="entry name" value="RE54080P-RELATED"/>
    <property type="match status" value="1"/>
</dbReference>
<dbReference type="InterPro" id="IPR027470">
    <property type="entry name" value="Cation_efflux_CTD"/>
</dbReference>
<comment type="similarity">
    <text evidence="2">Belongs to the cation diffusion facilitator (CDF) transporter (TC 2.A.4) family. SLC30A subfamily.</text>
</comment>
<keyword evidence="14" id="KW-1185">Reference proteome</keyword>
<dbReference type="InterPro" id="IPR050681">
    <property type="entry name" value="CDF/SLC30A"/>
</dbReference>
<evidence type="ECO:0000256" key="10">
    <source>
        <dbReference type="SAM" id="Phobius"/>
    </source>
</evidence>
<name>A0A2I7N6Z0_9NEIS</name>
<dbReference type="Pfam" id="PF16916">
    <property type="entry name" value="ZT_dimer"/>
    <property type="match status" value="1"/>
</dbReference>
<keyword evidence="6 10" id="KW-1133">Transmembrane helix</keyword>
<evidence type="ECO:0000256" key="8">
    <source>
        <dbReference type="ARBA" id="ARBA00023136"/>
    </source>
</evidence>
<keyword evidence="8 10" id="KW-0472">Membrane</keyword>
<evidence type="ECO:0000256" key="6">
    <source>
        <dbReference type="ARBA" id="ARBA00022989"/>
    </source>
</evidence>
<evidence type="ECO:0000259" key="12">
    <source>
        <dbReference type="Pfam" id="PF16916"/>
    </source>
</evidence>
<feature type="transmembrane region" description="Helical" evidence="10">
    <location>
        <begin position="229"/>
        <end position="249"/>
    </location>
</feature>
<dbReference type="PANTHER" id="PTHR11562">
    <property type="entry name" value="CATION EFFLUX PROTEIN/ ZINC TRANSPORTER"/>
    <property type="match status" value="1"/>
</dbReference>
<dbReference type="InterPro" id="IPR027469">
    <property type="entry name" value="Cation_efflux_TMD_sf"/>
</dbReference>
<dbReference type="InterPro" id="IPR058533">
    <property type="entry name" value="Cation_efflux_TM"/>
</dbReference>
<accession>A0A2I7N6Z0</accession>
<gene>
    <name evidence="13" type="ORF">CUN60_07995</name>
</gene>
<keyword evidence="7" id="KW-0406">Ion transport</keyword>
<dbReference type="SUPFAM" id="SSF161111">
    <property type="entry name" value="Cation efflux protein transmembrane domain-like"/>
    <property type="match status" value="1"/>
</dbReference>
<evidence type="ECO:0000256" key="7">
    <source>
        <dbReference type="ARBA" id="ARBA00023065"/>
    </source>
</evidence>
<dbReference type="InterPro" id="IPR036837">
    <property type="entry name" value="Cation_efflux_CTD_sf"/>
</dbReference>
<evidence type="ECO:0000256" key="5">
    <source>
        <dbReference type="ARBA" id="ARBA00022906"/>
    </source>
</evidence>
<evidence type="ECO:0000313" key="14">
    <source>
        <dbReference type="Proteomes" id="UP000236655"/>
    </source>
</evidence>
<feature type="domain" description="Cation efflux protein cytoplasmic" evidence="12">
    <location>
        <begin position="262"/>
        <end position="335"/>
    </location>
</feature>
<comment type="subcellular location">
    <subcellularLocation>
        <location evidence="1">Membrane</location>
        <topology evidence="1">Multi-pass membrane protein</topology>
    </subcellularLocation>
</comment>
<feature type="transmembrane region" description="Helical" evidence="10">
    <location>
        <begin position="201"/>
        <end position="223"/>
    </location>
</feature>
<dbReference type="InterPro" id="IPR002524">
    <property type="entry name" value="Cation_efflux"/>
</dbReference>
<keyword evidence="3" id="KW-0813">Transport</keyword>
<dbReference type="RefSeq" id="WP_102951533.1">
    <property type="nucleotide sequence ID" value="NZ_CP024847.1"/>
</dbReference>
<dbReference type="NCBIfam" id="TIGR01297">
    <property type="entry name" value="CDF"/>
    <property type="match status" value="1"/>
</dbReference>
<feature type="transmembrane region" description="Helical" evidence="10">
    <location>
        <begin position="98"/>
        <end position="114"/>
    </location>
</feature>
<dbReference type="GO" id="GO:0005886">
    <property type="term" value="C:plasma membrane"/>
    <property type="evidence" value="ECO:0007669"/>
    <property type="project" value="TreeGrafter"/>
</dbReference>
<organism evidence="13 14">
    <name type="scientific">Aquella oligotrophica</name>
    <dbReference type="NCBI Taxonomy" id="2067065"/>
    <lineage>
        <taxon>Bacteria</taxon>
        <taxon>Pseudomonadati</taxon>
        <taxon>Pseudomonadota</taxon>
        <taxon>Betaproteobacteria</taxon>
        <taxon>Neisseriales</taxon>
        <taxon>Neisseriaceae</taxon>
        <taxon>Aquella</taxon>
    </lineage>
</organism>
<reference evidence="14" key="1">
    <citation type="submission" date="2017-11" db="EMBL/GenBank/DDBJ databases">
        <authorList>
            <person name="Chan K.G."/>
            <person name="Lee L.S."/>
        </authorList>
    </citation>
    <scope>NUCLEOTIDE SEQUENCE [LARGE SCALE GENOMIC DNA]</scope>
    <source>
        <strain evidence="14">DSM 100970</strain>
    </source>
</reference>
<keyword evidence="5" id="KW-0862">Zinc</keyword>
<dbReference type="KEGG" id="nba:CUN60_07995"/>
<evidence type="ECO:0000256" key="4">
    <source>
        <dbReference type="ARBA" id="ARBA00022692"/>
    </source>
</evidence>
<evidence type="ECO:0000256" key="2">
    <source>
        <dbReference type="ARBA" id="ARBA00008873"/>
    </source>
</evidence>